<sequence length="291" mass="31779">MSRAPPGSRPPAYAIVSRIYGSSLRPVVVISEGIGAFEEVNVDKDHGFPKFATIAIALGALYMTVLAIELFGVTAAVMNNLLLIRIYSILSALSALIVIAAAFLRVIIHFVFKKDLINECTQLATGQDVVTRFGIWGPTIHDELSPDEAQDFCNHWWSRDSFGEIISLIVLIILSAFFVSIAFAFYHQVNDPTFQRTREAPTRTDGFPEHYSPPYVGYSYNGPPPQARPPRYDPPTGPPPSFSASQTQGMGYGVGAPKVGSAEDLKGDDPFADFDEPVNRGKPGESRDNLV</sequence>
<protein>
    <submittedName>
        <fullName evidence="1">Uncharacterized protein</fullName>
    </submittedName>
</protein>
<proteinExistence type="predicted"/>
<dbReference type="EMBL" id="MU274914">
    <property type="protein sequence ID" value="KAI0088205.1"/>
    <property type="molecule type" value="Genomic_DNA"/>
</dbReference>
<gene>
    <name evidence="1" type="ORF">BDY19DRAFT_949549</name>
</gene>
<dbReference type="Proteomes" id="UP001055072">
    <property type="component" value="Unassembled WGS sequence"/>
</dbReference>
<accession>A0ACB8U1U9</accession>
<evidence type="ECO:0000313" key="2">
    <source>
        <dbReference type="Proteomes" id="UP001055072"/>
    </source>
</evidence>
<comment type="caution">
    <text evidence="1">The sequence shown here is derived from an EMBL/GenBank/DDBJ whole genome shotgun (WGS) entry which is preliminary data.</text>
</comment>
<reference evidence="1" key="1">
    <citation type="journal article" date="2021" name="Environ. Microbiol.">
        <title>Gene family expansions and transcriptome signatures uncover fungal adaptations to wood decay.</title>
        <authorList>
            <person name="Hage H."/>
            <person name="Miyauchi S."/>
            <person name="Viragh M."/>
            <person name="Drula E."/>
            <person name="Min B."/>
            <person name="Chaduli D."/>
            <person name="Navarro D."/>
            <person name="Favel A."/>
            <person name="Norest M."/>
            <person name="Lesage-Meessen L."/>
            <person name="Balint B."/>
            <person name="Merenyi Z."/>
            <person name="de Eugenio L."/>
            <person name="Morin E."/>
            <person name="Martinez A.T."/>
            <person name="Baldrian P."/>
            <person name="Stursova M."/>
            <person name="Martinez M.J."/>
            <person name="Novotny C."/>
            <person name="Magnuson J.K."/>
            <person name="Spatafora J.W."/>
            <person name="Maurice S."/>
            <person name="Pangilinan J."/>
            <person name="Andreopoulos W."/>
            <person name="LaButti K."/>
            <person name="Hundley H."/>
            <person name="Na H."/>
            <person name="Kuo A."/>
            <person name="Barry K."/>
            <person name="Lipzen A."/>
            <person name="Henrissat B."/>
            <person name="Riley R."/>
            <person name="Ahrendt S."/>
            <person name="Nagy L.G."/>
            <person name="Grigoriev I.V."/>
            <person name="Martin F."/>
            <person name="Rosso M.N."/>
        </authorList>
    </citation>
    <scope>NUCLEOTIDE SEQUENCE</scope>
    <source>
        <strain evidence="1">CBS 384.51</strain>
    </source>
</reference>
<evidence type="ECO:0000313" key="1">
    <source>
        <dbReference type="EMBL" id="KAI0088205.1"/>
    </source>
</evidence>
<keyword evidence="2" id="KW-1185">Reference proteome</keyword>
<name>A0ACB8U1U9_9APHY</name>
<organism evidence="1 2">
    <name type="scientific">Irpex rosettiformis</name>
    <dbReference type="NCBI Taxonomy" id="378272"/>
    <lineage>
        <taxon>Eukaryota</taxon>
        <taxon>Fungi</taxon>
        <taxon>Dikarya</taxon>
        <taxon>Basidiomycota</taxon>
        <taxon>Agaricomycotina</taxon>
        <taxon>Agaricomycetes</taxon>
        <taxon>Polyporales</taxon>
        <taxon>Irpicaceae</taxon>
        <taxon>Irpex</taxon>
    </lineage>
</organism>